<dbReference type="Proteomes" id="UP000184196">
    <property type="component" value="Unassembled WGS sequence"/>
</dbReference>
<gene>
    <name evidence="2" type="ORF">SAMN02745218_00290</name>
</gene>
<evidence type="ECO:0000313" key="2">
    <source>
        <dbReference type="EMBL" id="SHE43008.1"/>
    </source>
</evidence>
<organism evidence="2 3">
    <name type="scientific">Desulfofundulus australicus DSM 11792</name>
    <dbReference type="NCBI Taxonomy" id="1121425"/>
    <lineage>
        <taxon>Bacteria</taxon>
        <taxon>Bacillati</taxon>
        <taxon>Bacillota</taxon>
        <taxon>Clostridia</taxon>
        <taxon>Eubacteriales</taxon>
        <taxon>Peptococcaceae</taxon>
        <taxon>Desulfofundulus</taxon>
    </lineage>
</organism>
<keyword evidence="1" id="KW-0472">Membrane</keyword>
<dbReference type="OrthoDB" id="1807668at2"/>
<feature type="transmembrane region" description="Helical" evidence="1">
    <location>
        <begin position="20"/>
        <end position="43"/>
    </location>
</feature>
<feature type="transmembrane region" description="Helical" evidence="1">
    <location>
        <begin position="55"/>
        <end position="78"/>
    </location>
</feature>
<keyword evidence="1" id="KW-1133">Transmembrane helix</keyword>
<sequence>MGLQNEVLCRLAARGSLFRVLFLSMIVMGLLIGAVFPFFVVALGLPSGVVFRPSFFGACVLAGLIVGEINYLLARFVLAIPLKNLAGMAERVASGDLKDGGDLFCSREL</sequence>
<dbReference type="EMBL" id="FQUW01000005">
    <property type="protein sequence ID" value="SHE43008.1"/>
    <property type="molecule type" value="Genomic_DNA"/>
</dbReference>
<evidence type="ECO:0000256" key="1">
    <source>
        <dbReference type="SAM" id="Phobius"/>
    </source>
</evidence>
<reference evidence="3" key="1">
    <citation type="submission" date="2016-11" db="EMBL/GenBank/DDBJ databases">
        <authorList>
            <person name="Varghese N."/>
            <person name="Submissions S."/>
        </authorList>
    </citation>
    <scope>NUCLEOTIDE SEQUENCE [LARGE SCALE GENOMIC DNA]</scope>
    <source>
        <strain evidence="3">DSM 11792</strain>
    </source>
</reference>
<name>A0A1M4TF24_9FIRM</name>
<protein>
    <submittedName>
        <fullName evidence="2">Methyl-accepting chemotaxis protein</fullName>
    </submittedName>
</protein>
<dbReference type="AlphaFoldDB" id="A0A1M4TF24"/>
<evidence type="ECO:0000313" key="3">
    <source>
        <dbReference type="Proteomes" id="UP000184196"/>
    </source>
</evidence>
<keyword evidence="3" id="KW-1185">Reference proteome</keyword>
<proteinExistence type="predicted"/>
<dbReference type="RefSeq" id="WP_073162623.1">
    <property type="nucleotide sequence ID" value="NZ_FQUW01000005.1"/>
</dbReference>
<accession>A0A1M4TF24</accession>
<keyword evidence="1" id="KW-0812">Transmembrane</keyword>